<dbReference type="Gene3D" id="3.30.40.10">
    <property type="entry name" value="Zinc/RING finger domain, C3HC4 (zinc finger)"/>
    <property type="match status" value="1"/>
</dbReference>
<reference evidence="8 9" key="1">
    <citation type="journal article" date="2021" name="Nat. Commun.">
        <title>Incipient diploidization of the medicinal plant Perilla within 10,000 years.</title>
        <authorList>
            <person name="Zhang Y."/>
            <person name="Shen Q."/>
            <person name="Leng L."/>
            <person name="Zhang D."/>
            <person name="Chen S."/>
            <person name="Shi Y."/>
            <person name="Ning Z."/>
            <person name="Chen S."/>
        </authorList>
    </citation>
    <scope>NUCLEOTIDE SEQUENCE [LARGE SCALE GENOMIC DNA]</scope>
    <source>
        <strain evidence="9">cv. PC099</strain>
    </source>
</reference>
<keyword evidence="5" id="KW-0862">Zinc</keyword>
<dbReference type="SMART" id="SM00184">
    <property type="entry name" value="RING"/>
    <property type="match status" value="1"/>
</dbReference>
<evidence type="ECO:0000256" key="5">
    <source>
        <dbReference type="ARBA" id="ARBA00022833"/>
    </source>
</evidence>
<evidence type="ECO:0000256" key="6">
    <source>
        <dbReference type="PROSITE-ProRule" id="PRU00175"/>
    </source>
</evidence>
<dbReference type="InterPro" id="IPR013083">
    <property type="entry name" value="Znf_RING/FYVE/PHD"/>
</dbReference>
<dbReference type="GO" id="GO:0016567">
    <property type="term" value="P:protein ubiquitination"/>
    <property type="evidence" value="ECO:0007669"/>
    <property type="project" value="TreeGrafter"/>
</dbReference>
<dbReference type="Proteomes" id="UP001190926">
    <property type="component" value="Unassembled WGS sequence"/>
</dbReference>
<proteinExistence type="predicted"/>
<keyword evidence="3" id="KW-0479">Metal-binding</keyword>
<evidence type="ECO:0000256" key="2">
    <source>
        <dbReference type="ARBA" id="ARBA00012483"/>
    </source>
</evidence>
<keyword evidence="4 6" id="KW-0863">Zinc-finger</keyword>
<evidence type="ECO:0000259" key="7">
    <source>
        <dbReference type="PROSITE" id="PS50089"/>
    </source>
</evidence>
<evidence type="ECO:0000256" key="3">
    <source>
        <dbReference type="ARBA" id="ARBA00022723"/>
    </source>
</evidence>
<feature type="domain" description="RING-type" evidence="7">
    <location>
        <begin position="178"/>
        <end position="216"/>
    </location>
</feature>
<dbReference type="PANTHER" id="PTHR15710">
    <property type="entry name" value="E3 UBIQUITIN-PROTEIN LIGASE PRAJA"/>
    <property type="match status" value="1"/>
</dbReference>
<dbReference type="Pfam" id="PF13639">
    <property type="entry name" value="zf-RING_2"/>
    <property type="match status" value="1"/>
</dbReference>
<comment type="caution">
    <text evidence="8">The sequence shown here is derived from an EMBL/GenBank/DDBJ whole genome shotgun (WGS) entry which is preliminary data.</text>
</comment>
<accession>A0AAD4IWG0</accession>
<organism evidence="8 9">
    <name type="scientific">Perilla frutescens var. hirtella</name>
    <name type="common">Perilla citriodora</name>
    <name type="synonym">Perilla setoyensis</name>
    <dbReference type="NCBI Taxonomy" id="608512"/>
    <lineage>
        <taxon>Eukaryota</taxon>
        <taxon>Viridiplantae</taxon>
        <taxon>Streptophyta</taxon>
        <taxon>Embryophyta</taxon>
        <taxon>Tracheophyta</taxon>
        <taxon>Spermatophyta</taxon>
        <taxon>Magnoliopsida</taxon>
        <taxon>eudicotyledons</taxon>
        <taxon>Gunneridae</taxon>
        <taxon>Pentapetalae</taxon>
        <taxon>asterids</taxon>
        <taxon>lamiids</taxon>
        <taxon>Lamiales</taxon>
        <taxon>Lamiaceae</taxon>
        <taxon>Nepetoideae</taxon>
        <taxon>Elsholtzieae</taxon>
        <taxon>Perilla</taxon>
    </lineage>
</organism>
<dbReference type="PROSITE" id="PS50089">
    <property type="entry name" value="ZF_RING_2"/>
    <property type="match status" value="1"/>
</dbReference>
<dbReference type="GO" id="GO:0008270">
    <property type="term" value="F:zinc ion binding"/>
    <property type="evidence" value="ECO:0007669"/>
    <property type="project" value="UniProtKB-KW"/>
</dbReference>
<keyword evidence="9" id="KW-1185">Reference proteome</keyword>
<dbReference type="EMBL" id="SDAM02001264">
    <property type="protein sequence ID" value="KAH6822396.1"/>
    <property type="molecule type" value="Genomic_DNA"/>
</dbReference>
<evidence type="ECO:0000256" key="1">
    <source>
        <dbReference type="ARBA" id="ARBA00000900"/>
    </source>
</evidence>
<dbReference type="PANTHER" id="PTHR15710:SF77">
    <property type="entry name" value="RING-H2 FINGER PROTEIN ATL21B"/>
    <property type="match status" value="1"/>
</dbReference>
<dbReference type="AlphaFoldDB" id="A0AAD4IWG0"/>
<name>A0AAD4IWG0_PERFH</name>
<dbReference type="InterPro" id="IPR001841">
    <property type="entry name" value="Znf_RING"/>
</dbReference>
<dbReference type="GO" id="GO:0005737">
    <property type="term" value="C:cytoplasm"/>
    <property type="evidence" value="ECO:0007669"/>
    <property type="project" value="TreeGrafter"/>
</dbReference>
<evidence type="ECO:0000313" key="9">
    <source>
        <dbReference type="Proteomes" id="UP001190926"/>
    </source>
</evidence>
<evidence type="ECO:0000256" key="4">
    <source>
        <dbReference type="ARBA" id="ARBA00022771"/>
    </source>
</evidence>
<dbReference type="EC" id="2.3.2.27" evidence="2"/>
<dbReference type="SUPFAM" id="SSF57850">
    <property type="entry name" value="RING/U-box"/>
    <property type="match status" value="1"/>
</dbReference>
<evidence type="ECO:0000313" key="8">
    <source>
        <dbReference type="EMBL" id="KAH6822396.1"/>
    </source>
</evidence>
<gene>
    <name evidence="8" type="ORF">C2S53_007723</name>
</gene>
<comment type="catalytic activity">
    <reaction evidence="1">
        <text>S-ubiquitinyl-[E2 ubiquitin-conjugating enzyme]-L-cysteine + [acceptor protein]-L-lysine = [E2 ubiquitin-conjugating enzyme]-L-cysteine + N(6)-ubiquitinyl-[acceptor protein]-L-lysine.</text>
        <dbReference type="EC" id="2.3.2.27"/>
    </reaction>
</comment>
<protein>
    <recommendedName>
        <fullName evidence="2">RING-type E3 ubiquitin transferase</fullName>
        <ecNumber evidence="2">2.3.2.27</ecNumber>
    </recommendedName>
</protein>
<dbReference type="GO" id="GO:0061630">
    <property type="term" value="F:ubiquitin protein ligase activity"/>
    <property type="evidence" value="ECO:0007669"/>
    <property type="project" value="UniProtKB-EC"/>
</dbReference>
<sequence>MEALSSNSPSMEDFTHWVRTIVVESSEIQTQPISSPEFDINLTFSFQTYDYNWIIRQDSRDYHLHNLTISPITQKLISLNRQQFSNYSETCQILFQLLQYWPVLDSTRRISADFIWRRTNIGHQPNTGVNLHFHLATHNTNVLDEDEEEEVATCGMVPASQSSIESLEKRIIEHGRSCSICMDDLCEGFSMPCLHVFHGHCIKKWLMINHNCPLCRLEMPTTDDNADLYLPTCS</sequence>